<sequence length="44" mass="5109">MLKPYVINEKLGAAYKAMAQDTKAEEKANEWVEGLIERDFYEKS</sequence>
<accession>Q7P9P5</accession>
<name>Q7P9P5_RICS2</name>
<comment type="caution">
    <text evidence="1">The sequence shown here is derived from an EMBL/GenBank/DDBJ whole genome shotgun (WGS) entry which is preliminary data.</text>
</comment>
<dbReference type="Proteomes" id="UP000004455">
    <property type="component" value="Unassembled WGS sequence"/>
</dbReference>
<evidence type="ECO:0000313" key="1">
    <source>
        <dbReference type="EMBL" id="EAA26145.1"/>
    </source>
</evidence>
<evidence type="ECO:0000313" key="2">
    <source>
        <dbReference type="Proteomes" id="UP000004455"/>
    </source>
</evidence>
<organism evidence="1 2">
    <name type="scientific">Rickettsia sibirica (strain ATCC VR-151 / 246)</name>
    <dbReference type="NCBI Taxonomy" id="272951"/>
    <lineage>
        <taxon>Bacteria</taxon>
        <taxon>Pseudomonadati</taxon>
        <taxon>Pseudomonadota</taxon>
        <taxon>Alphaproteobacteria</taxon>
        <taxon>Rickettsiales</taxon>
        <taxon>Rickettsiaceae</taxon>
        <taxon>Rickettsieae</taxon>
        <taxon>Rickettsia</taxon>
        <taxon>spotted fever group</taxon>
        <taxon>Rickettsia sibirica subgroup</taxon>
    </lineage>
</organism>
<dbReference type="EMBL" id="AABW01000001">
    <property type="protein sequence ID" value="EAA26145.1"/>
    <property type="molecule type" value="Genomic_DNA"/>
</dbReference>
<keyword evidence="2" id="KW-1185">Reference proteome</keyword>
<proteinExistence type="predicted"/>
<gene>
    <name evidence="1" type="ORF">rsib_orf963</name>
</gene>
<reference evidence="1" key="1">
    <citation type="submission" date="2003-02" db="EMBL/GenBank/DDBJ databases">
        <authorList>
            <person name="Malek J.A."/>
            <person name="Eremeeva M.E."/>
            <person name="Dasch G.A."/>
        </authorList>
    </citation>
    <scope>NUCLEOTIDE SEQUENCE [LARGE SCALE GENOMIC DNA]</scope>
    <source>
        <strain evidence="1">246</strain>
    </source>
</reference>
<dbReference type="AlphaFoldDB" id="Q7P9P5"/>
<dbReference type="HOGENOM" id="CLU_3221417_0_0_5"/>
<protein>
    <submittedName>
        <fullName evidence="1">Uncharacterized protein</fullName>
    </submittedName>
</protein>